<dbReference type="InParanoid" id="A0A163KJD9"/>
<feature type="signal peptide" evidence="2">
    <location>
        <begin position="1"/>
        <end position="19"/>
    </location>
</feature>
<dbReference type="Proteomes" id="UP000078561">
    <property type="component" value="Unassembled WGS sequence"/>
</dbReference>
<keyword evidence="4" id="KW-1185">Reference proteome</keyword>
<evidence type="ECO:0000313" key="4">
    <source>
        <dbReference type="Proteomes" id="UP000078561"/>
    </source>
</evidence>
<dbReference type="EMBL" id="LT554895">
    <property type="protein sequence ID" value="SAM08513.1"/>
    <property type="molecule type" value="Genomic_DNA"/>
</dbReference>
<name>A0A163KJD9_ABSGL</name>
<reference evidence="3" key="1">
    <citation type="submission" date="2016-04" db="EMBL/GenBank/DDBJ databases">
        <authorList>
            <person name="Evans L.H."/>
            <person name="Alamgir A."/>
            <person name="Owens N."/>
            <person name="Weber N.D."/>
            <person name="Virtaneva K."/>
            <person name="Barbian K."/>
            <person name="Babar A."/>
            <person name="Rosenke K."/>
        </authorList>
    </citation>
    <scope>NUCLEOTIDE SEQUENCE [LARGE SCALE GENOMIC DNA]</scope>
    <source>
        <strain evidence="3">CBS 101.48</strain>
    </source>
</reference>
<feature type="compositionally biased region" description="Basic and acidic residues" evidence="1">
    <location>
        <begin position="104"/>
        <end position="115"/>
    </location>
</feature>
<evidence type="ECO:0008006" key="5">
    <source>
        <dbReference type="Google" id="ProtNLM"/>
    </source>
</evidence>
<organism evidence="3">
    <name type="scientific">Absidia glauca</name>
    <name type="common">Pin mould</name>
    <dbReference type="NCBI Taxonomy" id="4829"/>
    <lineage>
        <taxon>Eukaryota</taxon>
        <taxon>Fungi</taxon>
        <taxon>Fungi incertae sedis</taxon>
        <taxon>Mucoromycota</taxon>
        <taxon>Mucoromycotina</taxon>
        <taxon>Mucoromycetes</taxon>
        <taxon>Mucorales</taxon>
        <taxon>Cunninghamellaceae</taxon>
        <taxon>Absidia</taxon>
    </lineage>
</organism>
<feature type="compositionally biased region" description="Basic and acidic residues" evidence="1">
    <location>
        <begin position="122"/>
        <end position="131"/>
    </location>
</feature>
<dbReference type="OrthoDB" id="10472269at2759"/>
<protein>
    <recommendedName>
        <fullName evidence="5">Extracellular membrane protein CFEM domain-containing protein</fullName>
    </recommendedName>
</protein>
<accession>A0A163KJD9</accession>
<evidence type="ECO:0000256" key="2">
    <source>
        <dbReference type="SAM" id="SignalP"/>
    </source>
</evidence>
<evidence type="ECO:0000256" key="1">
    <source>
        <dbReference type="SAM" id="MobiDB-lite"/>
    </source>
</evidence>
<evidence type="ECO:0000313" key="3">
    <source>
        <dbReference type="EMBL" id="SAM08513.1"/>
    </source>
</evidence>
<gene>
    <name evidence="3" type="primary">ABSGL_14176.1 scaffold 14385</name>
</gene>
<keyword evidence="2" id="KW-0732">Signal</keyword>
<dbReference type="AlphaFoldDB" id="A0A163KJD9"/>
<proteinExistence type="predicted"/>
<feature type="chain" id="PRO_5007843661" description="Extracellular membrane protein CFEM domain-containing protein" evidence="2">
    <location>
        <begin position="20"/>
        <end position="216"/>
    </location>
</feature>
<sequence length="216" mass="23099">MKTFFILAAALISPMMVSAGCQCEASNNECTTTCGQGMMACLYGCEADETDACVNGCLDTYWPIIGTQEELNAKLPFVKRSAEDPLVASPASHHNGGQEFEGGEGFKEKESHGDTHGSGSHGKKDSPEKGRTPSFVAFVAHSLPLVEKGPEEKHLPVPPVIEVPREENRRPDENIHDDFKRGGKEGFGHNGAGVLHPLTSFSVVGLALTGAFLITF</sequence>
<feature type="region of interest" description="Disordered" evidence="1">
    <location>
        <begin position="87"/>
        <end position="131"/>
    </location>
</feature>
<dbReference type="PROSITE" id="PS51257">
    <property type="entry name" value="PROKAR_LIPOPROTEIN"/>
    <property type="match status" value="1"/>
</dbReference>